<dbReference type="Proteomes" id="UP001497535">
    <property type="component" value="Unassembled WGS sequence"/>
</dbReference>
<evidence type="ECO:0000313" key="2">
    <source>
        <dbReference type="Proteomes" id="UP001497535"/>
    </source>
</evidence>
<gene>
    <name evidence="1" type="ORF">MENTE1834_LOCUS24680</name>
</gene>
<keyword evidence="2" id="KW-1185">Reference proteome</keyword>
<protein>
    <submittedName>
        <fullName evidence="1">Uncharacterized protein</fullName>
    </submittedName>
</protein>
<dbReference type="EMBL" id="CAVMJV010000033">
    <property type="protein sequence ID" value="CAK5077736.1"/>
    <property type="molecule type" value="Genomic_DNA"/>
</dbReference>
<evidence type="ECO:0000313" key="1">
    <source>
        <dbReference type="EMBL" id="CAK5077736.1"/>
    </source>
</evidence>
<proteinExistence type="predicted"/>
<sequence>MIRAIGLYRFLEENEDSRNNSLLWQEFEAGVCFGFGLFNLLLASIPAKLAIFLQLAGLNGDKCSKFDGTLRSPFASFSILFYQLVVVALIGVERIDLGLCERIFTKLNGKYSKGAIILFLRARYRLLNGGHIDESVQLYWRSIRSQSEYKQFHHICHWELAVTNIFLLHWTRAAWHANKLYEESKWSKSIYAYLLAVCIEADKSGDISKNIY</sequence>
<comment type="caution">
    <text evidence="1">The sequence shown here is derived from an EMBL/GenBank/DDBJ whole genome shotgun (WGS) entry which is preliminary data.</text>
</comment>
<accession>A0ACB0ZFB0</accession>
<reference evidence="1" key="1">
    <citation type="submission" date="2023-11" db="EMBL/GenBank/DDBJ databases">
        <authorList>
            <person name="Poullet M."/>
        </authorList>
    </citation>
    <scope>NUCLEOTIDE SEQUENCE</scope>
    <source>
        <strain evidence="1">E1834</strain>
    </source>
</reference>
<organism evidence="1 2">
    <name type="scientific">Meloidogyne enterolobii</name>
    <name type="common">Root-knot nematode worm</name>
    <name type="synonym">Meloidogyne mayaguensis</name>
    <dbReference type="NCBI Taxonomy" id="390850"/>
    <lineage>
        <taxon>Eukaryota</taxon>
        <taxon>Metazoa</taxon>
        <taxon>Ecdysozoa</taxon>
        <taxon>Nematoda</taxon>
        <taxon>Chromadorea</taxon>
        <taxon>Rhabditida</taxon>
        <taxon>Tylenchina</taxon>
        <taxon>Tylenchomorpha</taxon>
        <taxon>Tylenchoidea</taxon>
        <taxon>Meloidogynidae</taxon>
        <taxon>Meloidogyninae</taxon>
        <taxon>Meloidogyne</taxon>
    </lineage>
</organism>
<name>A0ACB0ZFB0_MELEN</name>